<dbReference type="PANTHER" id="PTHR37984:SF5">
    <property type="entry name" value="PROTEIN NYNRIN-LIKE"/>
    <property type="match status" value="1"/>
</dbReference>
<dbReference type="AlphaFoldDB" id="A0A5A7TKU3"/>
<dbReference type="InterPro" id="IPR050951">
    <property type="entry name" value="Retrovirus_Pol_polyprotein"/>
</dbReference>
<evidence type="ECO:0000313" key="6">
    <source>
        <dbReference type="Proteomes" id="UP000321947"/>
    </source>
</evidence>
<dbReference type="Pfam" id="PF00078">
    <property type="entry name" value="RVT_1"/>
    <property type="match status" value="1"/>
</dbReference>
<dbReference type="FunFam" id="3.30.70.270:FF:000003">
    <property type="entry name" value="Transposon Ty3-G Gag-Pol polyprotein"/>
    <property type="match status" value="1"/>
</dbReference>
<feature type="domain" description="Reverse transcriptase" evidence="2">
    <location>
        <begin position="1"/>
        <end position="104"/>
    </location>
</feature>
<dbReference type="CDD" id="cd01647">
    <property type="entry name" value="RT_LTR"/>
    <property type="match status" value="1"/>
</dbReference>
<dbReference type="InterPro" id="IPR000477">
    <property type="entry name" value="RT_dom"/>
</dbReference>
<proteinExistence type="predicted"/>
<dbReference type="PANTHER" id="PTHR37984">
    <property type="entry name" value="PROTEIN CBG26694"/>
    <property type="match status" value="1"/>
</dbReference>
<gene>
    <name evidence="4" type="ORF">E5676_scaffold306G002420</name>
    <name evidence="3" type="ORF">E6C27_scaffold67G004510</name>
</gene>
<evidence type="ECO:0000313" key="4">
    <source>
        <dbReference type="EMBL" id="TYK17945.1"/>
    </source>
</evidence>
<dbReference type="EMBL" id="SSTD01007940">
    <property type="protein sequence ID" value="TYK17945.1"/>
    <property type="molecule type" value="Genomic_DNA"/>
</dbReference>
<dbReference type="PROSITE" id="PS50878">
    <property type="entry name" value="RT_POL"/>
    <property type="match status" value="1"/>
</dbReference>
<dbReference type="Gene3D" id="3.10.10.10">
    <property type="entry name" value="HIV Type 1 Reverse Transcriptase, subunit A, domain 1"/>
    <property type="match status" value="1"/>
</dbReference>
<evidence type="ECO:0000313" key="3">
    <source>
        <dbReference type="EMBL" id="KAA0042009.1"/>
    </source>
</evidence>
<organism evidence="3 5">
    <name type="scientific">Cucumis melo var. makuwa</name>
    <name type="common">Oriental melon</name>
    <dbReference type="NCBI Taxonomy" id="1194695"/>
    <lineage>
        <taxon>Eukaryota</taxon>
        <taxon>Viridiplantae</taxon>
        <taxon>Streptophyta</taxon>
        <taxon>Embryophyta</taxon>
        <taxon>Tracheophyta</taxon>
        <taxon>Spermatophyta</taxon>
        <taxon>Magnoliopsida</taxon>
        <taxon>eudicotyledons</taxon>
        <taxon>Gunneridae</taxon>
        <taxon>Pentapetalae</taxon>
        <taxon>rosids</taxon>
        <taxon>fabids</taxon>
        <taxon>Cucurbitales</taxon>
        <taxon>Cucurbitaceae</taxon>
        <taxon>Benincaseae</taxon>
        <taxon>Cucumis</taxon>
    </lineage>
</organism>
<dbReference type="CDD" id="cd09274">
    <property type="entry name" value="RNase_HI_RT_Ty3"/>
    <property type="match status" value="1"/>
</dbReference>
<dbReference type="Gene3D" id="3.10.20.370">
    <property type="match status" value="1"/>
</dbReference>
<protein>
    <submittedName>
        <fullName evidence="3">Transposon Ty3-I Gag-Pol polyprotein</fullName>
    </submittedName>
</protein>
<keyword evidence="1" id="KW-0511">Multifunctional enzyme</keyword>
<evidence type="ECO:0000256" key="1">
    <source>
        <dbReference type="ARBA" id="ARBA00023268"/>
    </source>
</evidence>
<dbReference type="EMBL" id="SSTE01016227">
    <property type="protein sequence ID" value="KAA0042009.1"/>
    <property type="molecule type" value="Genomic_DNA"/>
</dbReference>
<comment type="caution">
    <text evidence="3">The sequence shown here is derived from an EMBL/GenBank/DDBJ whole genome shotgun (WGS) entry which is preliminary data.</text>
</comment>
<dbReference type="Proteomes" id="UP000321393">
    <property type="component" value="Unassembled WGS sequence"/>
</dbReference>
<dbReference type="InterPro" id="IPR041577">
    <property type="entry name" value="RT_RNaseH_2"/>
</dbReference>
<dbReference type="GO" id="GO:0003824">
    <property type="term" value="F:catalytic activity"/>
    <property type="evidence" value="ECO:0007669"/>
    <property type="project" value="UniProtKB-KW"/>
</dbReference>
<evidence type="ECO:0000259" key="2">
    <source>
        <dbReference type="PROSITE" id="PS50878"/>
    </source>
</evidence>
<dbReference type="SUPFAM" id="SSF56672">
    <property type="entry name" value="DNA/RNA polymerases"/>
    <property type="match status" value="1"/>
</dbReference>
<reference evidence="5 6" key="1">
    <citation type="submission" date="2019-08" db="EMBL/GenBank/DDBJ databases">
        <title>Draft genome sequences of two oriental melons (Cucumis melo L. var makuwa).</title>
        <authorList>
            <person name="Kwon S.-Y."/>
        </authorList>
    </citation>
    <scope>NUCLEOTIDE SEQUENCE [LARGE SCALE GENOMIC DNA]</scope>
    <source>
        <strain evidence="6">cv. Chang Bougi</strain>
        <strain evidence="5">cv. SW 3</strain>
        <tissue evidence="3">Leaf</tissue>
    </source>
</reference>
<accession>A0A5A7TKU3</accession>
<dbReference type="InterPro" id="IPR043502">
    <property type="entry name" value="DNA/RNA_pol_sf"/>
</dbReference>
<dbReference type="OrthoDB" id="1933597at2759"/>
<dbReference type="Proteomes" id="UP000321947">
    <property type="component" value="Unassembled WGS sequence"/>
</dbReference>
<name>A0A5A7TKU3_CUCMM</name>
<evidence type="ECO:0000313" key="5">
    <source>
        <dbReference type="Proteomes" id="UP000321393"/>
    </source>
</evidence>
<dbReference type="Gene3D" id="3.30.70.270">
    <property type="match status" value="2"/>
</dbReference>
<dbReference type="FunFam" id="3.30.70.270:FF:000020">
    <property type="entry name" value="Transposon Tf2-6 polyprotein-like Protein"/>
    <property type="match status" value="1"/>
</dbReference>
<dbReference type="InterPro" id="IPR043128">
    <property type="entry name" value="Rev_trsase/Diguanyl_cyclase"/>
</dbReference>
<sequence>MVEQDIQKTTFRMHEGHYEFLVMSFGLTNAPATFQTLMNTIFKPYQRKFVLVFFDDILVYSKNEKKHVNHLEKVLSTLRDHALYVNRKNCSFARLKIEYLGHIISGGVEVDLEKVRSIADWPVPTNVREVRGFLGLSGYYRRFVQNYGSIAAPLTQLLKKGGFVWNKEAEEAFEKLKRTMSSLPVLALPNFDQPFEIETDASGVGVGAVLTQLNRPIAFYSRTLSMRDKAKLVYERELIVVVLAVQHWRPYLLGTRFIVKTDQKSLKFLLEQRAIQPQYQKWVAKLLEYSFKVVYKPGLENRAADALSRKPSEVLNCGISAPILIDLKTIKEEVDKDEKLQMLITEWKKTITRSTITFQ</sequence>
<dbReference type="Pfam" id="PF17919">
    <property type="entry name" value="RT_RNaseH_2"/>
    <property type="match status" value="1"/>
</dbReference>